<dbReference type="InterPro" id="IPR002502">
    <property type="entry name" value="Amidase_domain"/>
</dbReference>
<keyword evidence="3" id="KW-0378">Hydrolase</keyword>
<dbReference type="Gene3D" id="3.40.80.10">
    <property type="entry name" value="Peptidoglycan recognition protein-like"/>
    <property type="match status" value="1"/>
</dbReference>
<evidence type="ECO:0000256" key="5">
    <source>
        <dbReference type="SAM" id="MobiDB-lite"/>
    </source>
</evidence>
<dbReference type="CDD" id="cd06583">
    <property type="entry name" value="PGRP"/>
    <property type="match status" value="1"/>
</dbReference>
<evidence type="ECO:0000256" key="4">
    <source>
        <dbReference type="ARBA" id="ARBA00023316"/>
    </source>
</evidence>
<evidence type="ECO:0000256" key="6">
    <source>
        <dbReference type="SAM" id="SignalP"/>
    </source>
</evidence>
<dbReference type="EMBL" id="JAZAQF010000006">
    <property type="protein sequence ID" value="MFG3816295.1"/>
    <property type="molecule type" value="Genomic_DNA"/>
</dbReference>
<dbReference type="SMART" id="SM00644">
    <property type="entry name" value="Ami_2"/>
    <property type="match status" value="1"/>
</dbReference>
<evidence type="ECO:0000313" key="9">
    <source>
        <dbReference type="Proteomes" id="UP001604335"/>
    </source>
</evidence>
<evidence type="ECO:0000256" key="3">
    <source>
        <dbReference type="ARBA" id="ARBA00022801"/>
    </source>
</evidence>
<gene>
    <name evidence="8" type="ORF">VPK24_01495</name>
</gene>
<dbReference type="RefSeq" id="WP_242026216.1">
    <property type="nucleotide sequence ID" value="NZ_JAZAQF010000006.1"/>
</dbReference>
<keyword evidence="9" id="KW-1185">Reference proteome</keyword>
<proteinExistence type="predicted"/>
<dbReference type="EC" id="3.5.1.28" evidence="2"/>
<keyword evidence="6" id="KW-0732">Signal</keyword>
<accession>A0ABW7C501</accession>
<feature type="chain" id="PRO_5045773567" description="N-acetylmuramoyl-L-alanine amidase" evidence="6">
    <location>
        <begin position="29"/>
        <end position="352"/>
    </location>
</feature>
<protein>
    <recommendedName>
        <fullName evidence="2">N-acetylmuramoyl-L-alanine amidase</fullName>
        <ecNumber evidence="2">3.5.1.28</ecNumber>
    </recommendedName>
</protein>
<feature type="region of interest" description="Disordered" evidence="5">
    <location>
        <begin position="313"/>
        <end position="352"/>
    </location>
</feature>
<comment type="caution">
    <text evidence="8">The sequence shown here is derived from an EMBL/GenBank/DDBJ whole genome shotgun (WGS) entry which is preliminary data.</text>
</comment>
<feature type="domain" description="N-acetylmuramoyl-L-alanine amidase" evidence="7">
    <location>
        <begin position="74"/>
        <end position="218"/>
    </location>
</feature>
<dbReference type="Proteomes" id="UP001604335">
    <property type="component" value="Unassembled WGS sequence"/>
</dbReference>
<evidence type="ECO:0000313" key="8">
    <source>
        <dbReference type="EMBL" id="MFG3816295.1"/>
    </source>
</evidence>
<dbReference type="InterPro" id="IPR051206">
    <property type="entry name" value="NAMLAA_amidase_2"/>
</dbReference>
<feature type="compositionally biased region" description="Low complexity" evidence="5">
    <location>
        <begin position="333"/>
        <end position="342"/>
    </location>
</feature>
<dbReference type="PANTHER" id="PTHR30417">
    <property type="entry name" value="N-ACETYLMURAMOYL-L-ALANINE AMIDASE AMID"/>
    <property type="match status" value="1"/>
</dbReference>
<dbReference type="InterPro" id="IPR036505">
    <property type="entry name" value="Amidase/PGRP_sf"/>
</dbReference>
<evidence type="ECO:0000256" key="1">
    <source>
        <dbReference type="ARBA" id="ARBA00001561"/>
    </source>
</evidence>
<sequence length="352" mass="38310">MLSNPRKVLRYCLLVLAAALLIAVGASTSDGVLPPDGRAEAALKYAKTADPTQQIGLPGFAISNYLATGSLSRRDYEDRPTDRPVDTIVIHHTALSGRRLSIAQVARSWQNDPAEVSAHFIVGMRGDILMTVPPSKTAFHILKQAAYPDPQTNRPVNWINMRSIGIEFHYDPDSERPSREQIVAGGRLIGALLNAYPDLDVARIVGHGIQSFSEGGRSRALSEPTYLFLMPNAQVAPNFLILLNSAAEISPRLASAIEQAGGLRQLATQLQQRTIAGQRLTFEMETTWKQDSNMPISPIGPQTAIAEATRLARELTGTASEPPKPTPEPPPLLDLTPRLFLDSDFEPNSPTQ</sequence>
<reference evidence="9" key="1">
    <citation type="journal article" date="2024" name="Algal Res.">
        <title>Biochemical, toxicological and genomic investigation of a high-biomass producing Limnothrix strain isolated from Italian shallow drinking water reservoir.</title>
        <authorList>
            <person name="Simonazzi M."/>
            <person name="Shishido T.K."/>
            <person name="Delbaje E."/>
            <person name="Wahlsten M."/>
            <person name="Fewer D.P."/>
            <person name="Sivonen K."/>
            <person name="Pezzolesi L."/>
            <person name="Pistocchi R."/>
        </authorList>
    </citation>
    <scope>NUCLEOTIDE SEQUENCE [LARGE SCALE GENOMIC DNA]</scope>
    <source>
        <strain evidence="9">LRLZ20PSL1</strain>
    </source>
</reference>
<evidence type="ECO:0000256" key="2">
    <source>
        <dbReference type="ARBA" id="ARBA00011901"/>
    </source>
</evidence>
<name>A0ABW7C501_9CYAN</name>
<keyword evidence="4" id="KW-0961">Cell wall biogenesis/degradation</keyword>
<evidence type="ECO:0000259" key="7">
    <source>
        <dbReference type="SMART" id="SM00644"/>
    </source>
</evidence>
<dbReference type="Pfam" id="PF01510">
    <property type="entry name" value="Amidase_2"/>
    <property type="match status" value="1"/>
</dbReference>
<comment type="catalytic activity">
    <reaction evidence="1">
        <text>Hydrolyzes the link between N-acetylmuramoyl residues and L-amino acid residues in certain cell-wall glycopeptides.</text>
        <dbReference type="EC" id="3.5.1.28"/>
    </reaction>
</comment>
<dbReference type="SUPFAM" id="SSF55846">
    <property type="entry name" value="N-acetylmuramoyl-L-alanine amidase-like"/>
    <property type="match status" value="1"/>
</dbReference>
<feature type="compositionally biased region" description="Pro residues" evidence="5">
    <location>
        <begin position="322"/>
        <end position="332"/>
    </location>
</feature>
<dbReference type="PANTHER" id="PTHR30417:SF1">
    <property type="entry name" value="N-ACETYLMURAMOYL-L-ALANINE AMIDASE AMID"/>
    <property type="match status" value="1"/>
</dbReference>
<organism evidence="8 9">
    <name type="scientific">Limnothrix redekei LRLZ20PSL1</name>
    <dbReference type="NCBI Taxonomy" id="3112953"/>
    <lineage>
        <taxon>Bacteria</taxon>
        <taxon>Bacillati</taxon>
        <taxon>Cyanobacteriota</taxon>
        <taxon>Cyanophyceae</taxon>
        <taxon>Pseudanabaenales</taxon>
        <taxon>Pseudanabaenaceae</taxon>
        <taxon>Limnothrix</taxon>
    </lineage>
</organism>
<feature type="signal peptide" evidence="6">
    <location>
        <begin position="1"/>
        <end position="28"/>
    </location>
</feature>